<dbReference type="Proteomes" id="UP001221142">
    <property type="component" value="Unassembled WGS sequence"/>
</dbReference>
<reference evidence="3" key="1">
    <citation type="submission" date="2023-03" db="EMBL/GenBank/DDBJ databases">
        <title>Massive genome expansion in bonnet fungi (Mycena s.s.) driven by repeated elements and novel gene families across ecological guilds.</title>
        <authorList>
            <consortium name="Lawrence Berkeley National Laboratory"/>
            <person name="Harder C.B."/>
            <person name="Miyauchi S."/>
            <person name="Viragh M."/>
            <person name="Kuo A."/>
            <person name="Thoen E."/>
            <person name="Andreopoulos B."/>
            <person name="Lu D."/>
            <person name="Skrede I."/>
            <person name="Drula E."/>
            <person name="Henrissat B."/>
            <person name="Morin E."/>
            <person name="Kohler A."/>
            <person name="Barry K."/>
            <person name="LaButti K."/>
            <person name="Morin E."/>
            <person name="Salamov A."/>
            <person name="Lipzen A."/>
            <person name="Mereny Z."/>
            <person name="Hegedus B."/>
            <person name="Baldrian P."/>
            <person name="Stursova M."/>
            <person name="Weitz H."/>
            <person name="Taylor A."/>
            <person name="Grigoriev I.V."/>
            <person name="Nagy L.G."/>
            <person name="Martin F."/>
            <person name="Kauserud H."/>
        </authorList>
    </citation>
    <scope>NUCLEOTIDE SEQUENCE</scope>
    <source>
        <strain evidence="3">9284</strain>
    </source>
</reference>
<name>A0AAD7B8E9_9AGAR</name>
<accession>A0AAD7B8E9</accession>
<dbReference type="Pfam" id="PF24883">
    <property type="entry name" value="NPHP3_N"/>
    <property type="match status" value="1"/>
</dbReference>
<dbReference type="EMBL" id="JARKIF010000029">
    <property type="protein sequence ID" value="KAJ7613170.1"/>
    <property type="molecule type" value="Genomic_DNA"/>
</dbReference>
<comment type="caution">
    <text evidence="3">The sequence shown here is derived from an EMBL/GenBank/DDBJ whole genome shotgun (WGS) entry which is preliminary data.</text>
</comment>
<keyword evidence="1" id="KW-0677">Repeat</keyword>
<dbReference type="PANTHER" id="PTHR10039">
    <property type="entry name" value="AMELOGENIN"/>
    <property type="match status" value="1"/>
</dbReference>
<evidence type="ECO:0000259" key="2">
    <source>
        <dbReference type="Pfam" id="PF24883"/>
    </source>
</evidence>
<evidence type="ECO:0000313" key="4">
    <source>
        <dbReference type="Proteomes" id="UP001221142"/>
    </source>
</evidence>
<dbReference type="SUPFAM" id="SSF52540">
    <property type="entry name" value="P-loop containing nucleoside triphosphate hydrolases"/>
    <property type="match status" value="1"/>
</dbReference>
<evidence type="ECO:0000256" key="1">
    <source>
        <dbReference type="ARBA" id="ARBA00022737"/>
    </source>
</evidence>
<proteinExistence type="predicted"/>
<dbReference type="AlphaFoldDB" id="A0AAD7B8E9"/>
<evidence type="ECO:0000313" key="3">
    <source>
        <dbReference type="EMBL" id="KAJ7613170.1"/>
    </source>
</evidence>
<dbReference type="InterPro" id="IPR027417">
    <property type="entry name" value="P-loop_NTPase"/>
</dbReference>
<dbReference type="PANTHER" id="PTHR10039:SF17">
    <property type="entry name" value="FUNGAL STAND N-TERMINAL GOODBYE DOMAIN-CONTAINING PROTEIN-RELATED"/>
    <property type="match status" value="1"/>
</dbReference>
<protein>
    <recommendedName>
        <fullName evidence="2">Nephrocystin 3-like N-terminal domain-containing protein</fullName>
    </recommendedName>
</protein>
<organism evidence="3 4">
    <name type="scientific">Roridomyces roridus</name>
    <dbReference type="NCBI Taxonomy" id="1738132"/>
    <lineage>
        <taxon>Eukaryota</taxon>
        <taxon>Fungi</taxon>
        <taxon>Dikarya</taxon>
        <taxon>Basidiomycota</taxon>
        <taxon>Agaricomycotina</taxon>
        <taxon>Agaricomycetes</taxon>
        <taxon>Agaricomycetidae</taxon>
        <taxon>Agaricales</taxon>
        <taxon>Marasmiineae</taxon>
        <taxon>Mycenaceae</taxon>
        <taxon>Roridomyces</taxon>
    </lineage>
</organism>
<sequence>MAWILNKEIQGTDQIFLVADVMGSGKTALAHTIAKHCFEADLLTSSFFFNKNSRRLQPRDFVFKTARDIGARFPEVADHIATVLQGDPRLMHFLPTPLLFERLVLEPLTQKNVSGPIVIIIDALNEAKTSEMYGILRNQLCSLPGIMRVFVTSRVDQEILHNLGPEIRLHDLAIHDSGNHHDMASFVHSQLTRMAELRSIEGWPDQNTIDSLVGRAEGLFIWITTICDYLSSRMRPDEELAELLDHTREGQLPPELKMDFLYAAILKRCQWGDRNFSSGYEAIMGMMILQQQPLTVETLQEIRPIKLPAKTILIQLAPLVTGLLDASATPQLLHSSCREYLTQRTKGPWAINLQTHHRPLAIIFLHLVAEMLTPSLMQTCIYAEDWFPLAYDDADEQLHAFKEIHWYAVNFWIAHLICWEEMIPEWTVNHFLKKHLTHWIEFVVSKLEYQSLVPLYQYIQKFRPESSPGIEVWIKPTQCLLRILPRLVQDERLREAQVVAADLEHLTHMLEAVNLEEFNFRTLLYIPWDPRCVAENRGSQKMRITADLEDFERVLHHHFPDAD</sequence>
<feature type="domain" description="Nephrocystin 3-like N-terminal" evidence="2">
    <location>
        <begin position="12"/>
        <end position="154"/>
    </location>
</feature>
<gene>
    <name evidence="3" type="ORF">FB45DRAFT_803075</name>
</gene>
<dbReference type="InterPro" id="IPR056884">
    <property type="entry name" value="NPHP3-like_N"/>
</dbReference>
<keyword evidence="4" id="KW-1185">Reference proteome</keyword>